<evidence type="ECO:0000313" key="8">
    <source>
        <dbReference type="EMBL" id="GEP00852.1"/>
    </source>
</evidence>
<dbReference type="OrthoDB" id="4337946at2"/>
<evidence type="ECO:0000259" key="7">
    <source>
        <dbReference type="Pfam" id="PF13244"/>
    </source>
</evidence>
<keyword evidence="5 6" id="KW-0472">Membrane</keyword>
<comment type="caution">
    <text evidence="8">The sequence shown here is derived from an EMBL/GenBank/DDBJ whole genome shotgun (WGS) entry which is preliminary data.</text>
</comment>
<evidence type="ECO:0000256" key="4">
    <source>
        <dbReference type="ARBA" id="ARBA00022989"/>
    </source>
</evidence>
<dbReference type="GO" id="GO:0005886">
    <property type="term" value="C:plasma membrane"/>
    <property type="evidence" value="ECO:0007669"/>
    <property type="project" value="UniProtKB-SubCell"/>
</dbReference>
<keyword evidence="9" id="KW-1185">Reference proteome</keyword>
<feature type="transmembrane region" description="Helical" evidence="6">
    <location>
        <begin position="53"/>
        <end position="74"/>
    </location>
</feature>
<dbReference type="InterPro" id="IPR025383">
    <property type="entry name" value="MrpA_C/MbhD"/>
</dbReference>
<keyword evidence="4 6" id="KW-1133">Transmembrane helix</keyword>
<feature type="transmembrane region" description="Helical" evidence="6">
    <location>
        <begin position="28"/>
        <end position="46"/>
    </location>
</feature>
<dbReference type="Proteomes" id="UP000321258">
    <property type="component" value="Unassembled WGS sequence"/>
</dbReference>
<comment type="subcellular location">
    <subcellularLocation>
        <location evidence="1">Cell membrane</location>
        <topology evidence="1">Multi-pass membrane protein</topology>
    </subcellularLocation>
</comment>
<accession>A0A512IT10</accession>
<organism evidence="8 9">
    <name type="scientific">Methylobacterium haplocladii</name>
    <dbReference type="NCBI Taxonomy" id="1176176"/>
    <lineage>
        <taxon>Bacteria</taxon>
        <taxon>Pseudomonadati</taxon>
        <taxon>Pseudomonadota</taxon>
        <taxon>Alphaproteobacteria</taxon>
        <taxon>Hyphomicrobiales</taxon>
        <taxon>Methylobacteriaceae</taxon>
        <taxon>Methylobacterium</taxon>
    </lineage>
</organism>
<proteinExistence type="predicted"/>
<name>A0A512IT10_9HYPH</name>
<evidence type="ECO:0000256" key="6">
    <source>
        <dbReference type="SAM" id="Phobius"/>
    </source>
</evidence>
<feature type="domain" description="MrpA C-terminal/MbhD" evidence="7">
    <location>
        <begin position="10"/>
        <end position="74"/>
    </location>
</feature>
<keyword evidence="2" id="KW-1003">Cell membrane</keyword>
<dbReference type="EMBL" id="BJZT01000036">
    <property type="protein sequence ID" value="GEP00852.1"/>
    <property type="molecule type" value="Genomic_DNA"/>
</dbReference>
<reference evidence="8 9" key="1">
    <citation type="submission" date="2019-07" db="EMBL/GenBank/DDBJ databases">
        <title>Whole genome shotgun sequence of Methylobacterium haplocladii NBRC 107714.</title>
        <authorList>
            <person name="Hosoyama A."/>
            <person name="Uohara A."/>
            <person name="Ohji S."/>
            <person name="Ichikawa N."/>
        </authorList>
    </citation>
    <scope>NUCLEOTIDE SEQUENCE [LARGE SCALE GENOMIC DNA]</scope>
    <source>
        <strain evidence="8 9">NBRC 107714</strain>
    </source>
</reference>
<gene>
    <name evidence="8" type="ORF">MHA02_32390</name>
</gene>
<evidence type="ECO:0000313" key="9">
    <source>
        <dbReference type="Proteomes" id="UP000321258"/>
    </source>
</evidence>
<dbReference type="AlphaFoldDB" id="A0A512IT10"/>
<dbReference type="RefSeq" id="WP_147080544.1">
    <property type="nucleotide sequence ID" value="NZ_BJZT01000036.1"/>
</dbReference>
<evidence type="ECO:0000256" key="5">
    <source>
        <dbReference type="ARBA" id="ARBA00023136"/>
    </source>
</evidence>
<evidence type="ECO:0000256" key="1">
    <source>
        <dbReference type="ARBA" id="ARBA00004651"/>
    </source>
</evidence>
<evidence type="ECO:0000256" key="3">
    <source>
        <dbReference type="ARBA" id="ARBA00022692"/>
    </source>
</evidence>
<sequence length="83" mass="8605">MSILLALLLLLAAVTGTGIVLVREPRRQVFAIAVNGLVLTLLFLALQAPDVALSELAVGTVVVPLLFLVAIASVRTSRAGEDA</sequence>
<keyword evidence="3 6" id="KW-0812">Transmembrane</keyword>
<evidence type="ECO:0000256" key="2">
    <source>
        <dbReference type="ARBA" id="ARBA00022475"/>
    </source>
</evidence>
<protein>
    <recommendedName>
        <fullName evidence="7">MrpA C-terminal/MbhD domain-containing protein</fullName>
    </recommendedName>
</protein>
<dbReference type="Pfam" id="PF13244">
    <property type="entry name" value="MbhD"/>
    <property type="match status" value="1"/>
</dbReference>